<comment type="function">
    <text evidence="11">Plays an important role in the de novo pathway of purine nucleotide biosynthesis.</text>
</comment>
<dbReference type="SUPFAM" id="SSF52540">
    <property type="entry name" value="P-loop containing nucleoside triphosphate hydrolases"/>
    <property type="match status" value="1"/>
</dbReference>
<feature type="binding site" evidence="9">
    <location>
        <position position="178"/>
    </location>
    <ligand>
        <name>IMP</name>
        <dbReference type="ChEBI" id="CHEBI:58053"/>
        <note>ligand shared between dimeric partners</note>
    </ligand>
</feature>
<comment type="subcellular location">
    <subcellularLocation>
        <location evidence="9">Cytoplasm</location>
    </subcellularLocation>
</comment>
<dbReference type="HAMAP" id="MF_00011">
    <property type="entry name" value="Adenylosucc_synth"/>
    <property type="match status" value="1"/>
</dbReference>
<evidence type="ECO:0000256" key="6">
    <source>
        <dbReference type="ARBA" id="ARBA00022842"/>
    </source>
</evidence>
<dbReference type="GO" id="GO:0046040">
    <property type="term" value="P:IMP metabolic process"/>
    <property type="evidence" value="ECO:0007669"/>
    <property type="project" value="TreeGrafter"/>
</dbReference>
<dbReference type="AlphaFoldDB" id="A0A6G1SMF9"/>
<feature type="binding site" evidence="9">
    <location>
        <position position="54"/>
    </location>
    <ligand>
        <name>Mg(2+)</name>
        <dbReference type="ChEBI" id="CHEBI:18420"/>
    </ligand>
</feature>
<evidence type="ECO:0000256" key="4">
    <source>
        <dbReference type="ARBA" id="ARBA00022741"/>
    </source>
</evidence>
<feature type="binding site" evidence="9">
    <location>
        <position position="273"/>
    </location>
    <ligand>
        <name>IMP</name>
        <dbReference type="ChEBI" id="CHEBI:58053"/>
    </ligand>
</feature>
<feature type="active site" description="Proton donor" evidence="9">
    <location>
        <position position="55"/>
    </location>
</feature>
<keyword evidence="7 9" id="KW-0342">GTP-binding</keyword>
<dbReference type="PANTHER" id="PTHR11846:SF0">
    <property type="entry name" value="ADENYLOSUCCINATE SYNTHETASE"/>
    <property type="match status" value="1"/>
</dbReference>
<dbReference type="InterPro" id="IPR033128">
    <property type="entry name" value="Adenylosuccin_syn_Lys_AS"/>
</dbReference>
<dbReference type="EC" id="6.3.4.4" evidence="9 11"/>
<evidence type="ECO:0000256" key="9">
    <source>
        <dbReference type="HAMAP-Rule" id="MF_03125"/>
    </source>
</evidence>
<dbReference type="InterPro" id="IPR027417">
    <property type="entry name" value="P-loop_NTPase"/>
</dbReference>
<keyword evidence="5 9" id="KW-0658">Purine biosynthesis</keyword>
<sequence length="459" mass="51156">MNSQPPVSKIAANRHNVSVILGSQWGDEGKGKIVDLLSSQAEVVCRFQGGNNAGHTVVVDEVSYDFHLLPCGIINKNSISVIGNGVVVNLPQLFDELERNHLLSTNIKSNGTGDKQQNHSSEAEWMDRLYISNEAHLVFDVHQKADGLIEADLQADGKRQIGTTKKGIGPTYSTKALRMGIRMEELVDNFELFEKEFRHLVDYHKKQFNNPAQLLDTDKELEKYKLLADRIRPCVRDTRKFLNDSIKAGKKVLIEGANGSMLDIDHGTYPYVTSSNCTIGGVCTGLGLPTTAIGSIYGVVKAYCTRVGDGPFPTELHDDKGDELQSLGHEIGVTTKRKRRCGWLDCVLLNYTNMLNDYSALALTKLDVLSTLDEIKIAKAYKLDGKLLDSPPTNANKLSRVEVVYETFPGWKKDISKVRRFEDLPKEAVQYVKFIEDFVEVPVKWIGVGQDRDAIIQVF</sequence>
<feature type="binding site" evidence="9">
    <location>
        <begin position="54"/>
        <end position="56"/>
    </location>
    <ligand>
        <name>GTP</name>
        <dbReference type="ChEBI" id="CHEBI:37565"/>
    </ligand>
</feature>
<organism evidence="12">
    <name type="scientific">Aceria tosichella</name>
    <name type="common">wheat curl mite</name>
    <dbReference type="NCBI Taxonomy" id="561515"/>
    <lineage>
        <taxon>Eukaryota</taxon>
        <taxon>Metazoa</taxon>
        <taxon>Ecdysozoa</taxon>
        <taxon>Arthropoda</taxon>
        <taxon>Chelicerata</taxon>
        <taxon>Arachnida</taxon>
        <taxon>Acari</taxon>
        <taxon>Acariformes</taxon>
        <taxon>Trombidiformes</taxon>
        <taxon>Prostigmata</taxon>
        <taxon>Eupodina</taxon>
        <taxon>Eriophyoidea</taxon>
        <taxon>Eriophyidae</taxon>
        <taxon>Eriophyinae</taxon>
        <taxon>Aceriini</taxon>
        <taxon>Aceria</taxon>
    </lineage>
</organism>
<comment type="catalytic activity">
    <reaction evidence="8 9 11">
        <text>IMP + L-aspartate + GTP = N(6)-(1,2-dicarboxyethyl)-AMP + GDP + phosphate + 2 H(+)</text>
        <dbReference type="Rhea" id="RHEA:15753"/>
        <dbReference type="ChEBI" id="CHEBI:15378"/>
        <dbReference type="ChEBI" id="CHEBI:29991"/>
        <dbReference type="ChEBI" id="CHEBI:37565"/>
        <dbReference type="ChEBI" id="CHEBI:43474"/>
        <dbReference type="ChEBI" id="CHEBI:57567"/>
        <dbReference type="ChEBI" id="CHEBI:58053"/>
        <dbReference type="ChEBI" id="CHEBI:58189"/>
        <dbReference type="EC" id="6.3.4.4"/>
    </reaction>
</comment>
<dbReference type="Gene3D" id="3.90.170.10">
    <property type="entry name" value="Adenylosuccinate Synthetase, subunit A, domain 3"/>
    <property type="match status" value="1"/>
</dbReference>
<accession>A0A6G1SMF9</accession>
<keyword evidence="9" id="KW-0963">Cytoplasm</keyword>
<keyword evidence="3 9" id="KW-0479">Metal-binding</keyword>
<dbReference type="NCBIfam" id="NF002223">
    <property type="entry name" value="PRK01117.1"/>
    <property type="match status" value="1"/>
</dbReference>
<dbReference type="GO" id="GO:0004019">
    <property type="term" value="F:adenylosuccinate synthase activity"/>
    <property type="evidence" value="ECO:0007669"/>
    <property type="project" value="UniProtKB-UniRule"/>
</dbReference>
<dbReference type="Gene3D" id="1.10.300.10">
    <property type="entry name" value="Adenylosuccinate Synthetase, subunit A, domain 2"/>
    <property type="match status" value="1"/>
</dbReference>
<comment type="cofactor">
    <cofactor evidence="9">
        <name>Mg(2+)</name>
        <dbReference type="ChEBI" id="CHEBI:18420"/>
    </cofactor>
    <text evidence="9">Binds 1 Mg(2+) ion per subunit.</text>
</comment>
<dbReference type="InterPro" id="IPR042111">
    <property type="entry name" value="Adenylosuccinate_synth_dom3"/>
</dbReference>
<dbReference type="UniPathway" id="UPA00075">
    <property type="reaction ID" value="UER00335"/>
</dbReference>
<dbReference type="GO" id="GO:0000287">
    <property type="term" value="F:magnesium ion binding"/>
    <property type="evidence" value="ECO:0007669"/>
    <property type="project" value="UniProtKB-UniRule"/>
</dbReference>
<feature type="binding site" evidence="9">
    <location>
        <begin position="26"/>
        <end position="32"/>
    </location>
    <ligand>
        <name>GTP</name>
        <dbReference type="ChEBI" id="CHEBI:37565"/>
    </ligand>
</feature>
<gene>
    <name evidence="12" type="primary">adssl1a</name>
    <name evidence="12" type="ORF">g.14272</name>
</gene>
<feature type="binding site" evidence="9">
    <location>
        <position position="164"/>
    </location>
    <ligand>
        <name>IMP</name>
        <dbReference type="ChEBI" id="CHEBI:58053"/>
    </ligand>
</feature>
<protein>
    <recommendedName>
        <fullName evidence="9 11">Adenylosuccinate synthetase</fullName>
        <shortName evidence="9">AMPSase</shortName>
        <shortName evidence="9">AdSS</shortName>
        <ecNumber evidence="9 11">6.3.4.4</ecNumber>
    </recommendedName>
    <alternativeName>
        <fullName evidence="9">IMP--aspartate ligase</fullName>
    </alternativeName>
</protein>
<feature type="binding site" evidence="9">
    <location>
        <position position="337"/>
    </location>
    <ligand>
        <name>IMP</name>
        <dbReference type="ChEBI" id="CHEBI:58053"/>
    </ligand>
</feature>
<dbReference type="GO" id="GO:0044208">
    <property type="term" value="P:'de novo' AMP biosynthetic process"/>
    <property type="evidence" value="ECO:0007669"/>
    <property type="project" value="UniProtKB-UniRule"/>
</dbReference>
<proteinExistence type="inferred from homology"/>
<evidence type="ECO:0000313" key="12">
    <source>
        <dbReference type="EMBL" id="MDE51675.1"/>
    </source>
</evidence>
<comment type="pathway">
    <text evidence="9 11">Purine metabolism; AMP biosynthesis via de novo pathway; AMP from IMP: step 1/2.</text>
</comment>
<dbReference type="PROSITE" id="PS00513">
    <property type="entry name" value="ADENYLOSUCCIN_SYN_2"/>
    <property type="match status" value="1"/>
</dbReference>
<dbReference type="PANTHER" id="PTHR11846">
    <property type="entry name" value="ADENYLOSUCCINATE SYNTHETASE"/>
    <property type="match status" value="1"/>
</dbReference>
<evidence type="ECO:0000256" key="5">
    <source>
        <dbReference type="ARBA" id="ARBA00022755"/>
    </source>
</evidence>
<dbReference type="EMBL" id="GGYP01006904">
    <property type="protein sequence ID" value="MDE51675.1"/>
    <property type="molecule type" value="Transcribed_RNA"/>
</dbReference>
<evidence type="ECO:0000256" key="10">
    <source>
        <dbReference type="PROSITE-ProRule" id="PRU10134"/>
    </source>
</evidence>
<dbReference type="Pfam" id="PF00709">
    <property type="entry name" value="Adenylsucc_synt"/>
    <property type="match status" value="1"/>
</dbReference>
<dbReference type="SMART" id="SM00788">
    <property type="entry name" value="Adenylsucc_synt"/>
    <property type="match status" value="1"/>
</dbReference>
<evidence type="ECO:0000256" key="8">
    <source>
        <dbReference type="ARBA" id="ARBA00050432"/>
    </source>
</evidence>
<dbReference type="CDD" id="cd03108">
    <property type="entry name" value="AdSS"/>
    <property type="match status" value="1"/>
</dbReference>
<keyword evidence="2 9" id="KW-0436">Ligase</keyword>
<dbReference type="InterPro" id="IPR042109">
    <property type="entry name" value="Adenylosuccinate_synth_dom1"/>
</dbReference>
<dbReference type="PROSITE" id="PS01266">
    <property type="entry name" value="ADENYLOSUCCIN_SYN_1"/>
    <property type="match status" value="1"/>
</dbReference>
<feature type="binding site" evidence="9">
    <location>
        <begin position="365"/>
        <end position="367"/>
    </location>
    <ligand>
        <name>GTP</name>
        <dbReference type="ChEBI" id="CHEBI:37565"/>
    </ligand>
</feature>
<evidence type="ECO:0000256" key="11">
    <source>
        <dbReference type="RuleBase" id="RU000520"/>
    </source>
</evidence>
<feature type="active site" evidence="10">
    <location>
        <position position="175"/>
    </location>
</feature>
<comment type="similarity">
    <text evidence="9 11">Belongs to the adenylosuccinate synthetase family.</text>
</comment>
<dbReference type="InterPro" id="IPR042110">
    <property type="entry name" value="Adenylosuccinate_synth_dom2"/>
</dbReference>
<evidence type="ECO:0000256" key="2">
    <source>
        <dbReference type="ARBA" id="ARBA00022598"/>
    </source>
</evidence>
<dbReference type="GO" id="GO:0005737">
    <property type="term" value="C:cytoplasm"/>
    <property type="evidence" value="ECO:0007669"/>
    <property type="project" value="UniProtKB-SubCell"/>
</dbReference>
<evidence type="ECO:0000256" key="1">
    <source>
        <dbReference type="ARBA" id="ARBA00011738"/>
    </source>
</evidence>
<feature type="active site" description="Proton acceptor" evidence="9">
    <location>
        <position position="27"/>
    </location>
</feature>
<feature type="binding site" evidence="9">
    <location>
        <begin position="333"/>
        <end position="339"/>
    </location>
    <ligand>
        <name>substrate</name>
    </ligand>
</feature>
<comment type="subunit">
    <text evidence="1 9">Homodimer.</text>
</comment>
<dbReference type="InterPro" id="IPR001114">
    <property type="entry name" value="Adenylosuccinate_synthetase"/>
</dbReference>
<comment type="function">
    <text evidence="9">Plays an important role in the de novo pathway and in the salvage pathway of purine nucleotide biosynthesis. Catalyzes the first commited step in the biosynthesis of AMP from IMP.</text>
</comment>
<dbReference type="Gene3D" id="3.40.440.10">
    <property type="entry name" value="Adenylosuccinate Synthetase, subunit A, domain 1"/>
    <property type="match status" value="1"/>
</dbReference>
<keyword evidence="4 9" id="KW-0547">Nucleotide-binding</keyword>
<feature type="binding site" evidence="9">
    <location>
        <begin position="27"/>
        <end position="30"/>
    </location>
    <ligand>
        <name>IMP</name>
        <dbReference type="ChEBI" id="CHEBI:58053"/>
    </ligand>
</feature>
<reference evidence="12" key="1">
    <citation type="submission" date="2018-10" db="EMBL/GenBank/DDBJ databases">
        <title>Transcriptome assembly of Aceria tosichella (Wheat curl mite) Type 2.</title>
        <authorList>
            <person name="Scully E.D."/>
            <person name="Geib S.M."/>
            <person name="Palmer N.A."/>
            <person name="Gupta A.K."/>
            <person name="Sarath G."/>
            <person name="Tatineni S."/>
        </authorList>
    </citation>
    <scope>NUCLEOTIDE SEQUENCE</scope>
    <source>
        <strain evidence="12">LincolnNE</strain>
    </source>
</reference>
<keyword evidence="6 9" id="KW-0460">Magnesium</keyword>
<feature type="binding site" evidence="9">
    <location>
        <begin position="447"/>
        <end position="449"/>
    </location>
    <ligand>
        <name>GTP</name>
        <dbReference type="ChEBI" id="CHEBI:37565"/>
    </ligand>
</feature>
<feature type="binding site" evidence="9">
    <location>
        <begin position="52"/>
        <end position="55"/>
    </location>
    <ligand>
        <name>IMP</name>
        <dbReference type="ChEBI" id="CHEBI:58053"/>
    </ligand>
</feature>
<feature type="binding site" evidence="9">
    <location>
        <position position="27"/>
    </location>
    <ligand>
        <name>Mg(2+)</name>
        <dbReference type="ChEBI" id="CHEBI:18420"/>
    </ligand>
</feature>
<feature type="binding site" evidence="9">
    <location>
        <position position="258"/>
    </location>
    <ligand>
        <name>IMP</name>
        <dbReference type="ChEBI" id="CHEBI:58053"/>
    </ligand>
</feature>
<dbReference type="NCBIfam" id="TIGR00184">
    <property type="entry name" value="purA"/>
    <property type="match status" value="1"/>
</dbReference>
<feature type="binding site" evidence="9">
    <location>
        <position position="339"/>
    </location>
    <ligand>
        <name>GTP</name>
        <dbReference type="ChEBI" id="CHEBI:37565"/>
    </ligand>
</feature>
<evidence type="ECO:0000256" key="7">
    <source>
        <dbReference type="ARBA" id="ARBA00023134"/>
    </source>
</evidence>
<evidence type="ECO:0000256" key="3">
    <source>
        <dbReference type="ARBA" id="ARBA00022723"/>
    </source>
</evidence>
<dbReference type="FunFam" id="3.90.170.10:FF:000001">
    <property type="entry name" value="Adenylosuccinate synthetase"/>
    <property type="match status" value="1"/>
</dbReference>
<name>A0A6G1SMF9_9ACAR</name>
<dbReference type="GO" id="GO:0005525">
    <property type="term" value="F:GTP binding"/>
    <property type="evidence" value="ECO:0007669"/>
    <property type="project" value="UniProtKB-UniRule"/>
</dbReference>
<dbReference type="InterPro" id="IPR018220">
    <property type="entry name" value="Adenylosuccin_syn_GTP-bd"/>
</dbReference>
<dbReference type="FunFam" id="1.10.300.10:FF:000002">
    <property type="entry name" value="Adenylosuccinate synthetase, chloroplastic"/>
    <property type="match status" value="1"/>
</dbReference>